<feature type="transmembrane region" description="Helical" evidence="7">
    <location>
        <begin position="101"/>
        <end position="121"/>
    </location>
</feature>
<feature type="transmembrane region" description="Helical" evidence="7">
    <location>
        <begin position="229"/>
        <end position="251"/>
    </location>
</feature>
<dbReference type="EMBL" id="ACJE01000022">
    <property type="protein sequence ID" value="EHA17705.1"/>
    <property type="molecule type" value="Genomic_DNA"/>
</dbReference>
<feature type="repeat" description="WD" evidence="6">
    <location>
        <begin position="328"/>
        <end position="369"/>
    </location>
</feature>
<dbReference type="PANTHER" id="PTHR22847">
    <property type="entry name" value="WD40 REPEAT PROTEIN"/>
    <property type="match status" value="1"/>
</dbReference>
<dbReference type="HOGENOM" id="CLU_736832_0_0_1"/>
<feature type="non-terminal residue" evidence="8">
    <location>
        <position position="1"/>
    </location>
</feature>
<dbReference type="PANTHER" id="PTHR22847:SF637">
    <property type="entry name" value="WD REPEAT DOMAIN 5B"/>
    <property type="match status" value="1"/>
</dbReference>
<dbReference type="Proteomes" id="UP000009038">
    <property type="component" value="Unassembled WGS sequence"/>
</dbReference>
<feature type="non-terminal residue" evidence="8">
    <location>
        <position position="376"/>
    </location>
</feature>
<dbReference type="STRING" id="380704.G3YHP5"/>
<dbReference type="Gene3D" id="2.130.10.10">
    <property type="entry name" value="YVTN repeat-like/Quinoprotein amine dehydrogenase"/>
    <property type="match status" value="1"/>
</dbReference>
<comment type="similarity">
    <text evidence="3">Belongs to the WD repeat MDV1/CAF4 family.</text>
</comment>
<dbReference type="Pfam" id="PF00400">
    <property type="entry name" value="WD40"/>
    <property type="match status" value="2"/>
</dbReference>
<dbReference type="PROSITE" id="PS50294">
    <property type="entry name" value="WD_REPEATS_REGION"/>
    <property type="match status" value="2"/>
</dbReference>
<evidence type="ECO:0000256" key="3">
    <source>
        <dbReference type="ARBA" id="ARBA00038415"/>
    </source>
</evidence>
<dbReference type="SUPFAM" id="SSF50978">
    <property type="entry name" value="WD40 repeat-like"/>
    <property type="match status" value="1"/>
</dbReference>
<evidence type="ECO:0000313" key="8">
    <source>
        <dbReference type="EMBL" id="EHA17705.1"/>
    </source>
</evidence>
<evidence type="ECO:0000256" key="6">
    <source>
        <dbReference type="PROSITE-ProRule" id="PRU00221"/>
    </source>
</evidence>
<sequence length="376" mass="42082">LLLTINHSKAVDFTVIVIDALDKCEPEKNVEIILNLLSKIKKIINITIQFFLTSRPEISICFGFDQINKSKYHDTILQNLDKDRFWYALPPGWPGEKIIKALIIIACPLFIFAATVCRFVADSGFDPDERLQEFSTSSTGSKLDGTYRPVLNQLLVRDATDRNKLIEKFQKIIGCYLKKNICELPSYGTSRTEIYPEFIVRSLPPVLQYACPTPARILDQMLMFLKKHLLYWFEAMGILGMISEAIIAIFAPHKALIRGNFKKELPAWLSKDPKVEEYWDPEMQTIESHSNSVSSVAFSNNGQLLASGSLAHTIKLWDAATGALKHTLEDYSNSVSSVAFSSNGQLLASGSLAHTIKLWDAATGALKHTLEGHSNS</sequence>
<dbReference type="GO" id="GO:1990234">
    <property type="term" value="C:transferase complex"/>
    <property type="evidence" value="ECO:0007669"/>
    <property type="project" value="UniProtKB-ARBA"/>
</dbReference>
<evidence type="ECO:0000313" key="9">
    <source>
        <dbReference type="Proteomes" id="UP000009038"/>
    </source>
</evidence>
<evidence type="ECO:0000256" key="4">
    <source>
        <dbReference type="ARBA" id="ARBA00039789"/>
    </source>
</evidence>
<keyword evidence="1 6" id="KW-0853">WD repeat</keyword>
<keyword evidence="7" id="KW-1133">Transmembrane helix</keyword>
<gene>
    <name evidence="8" type="ORF">ASPNIDRAFT_129918</name>
</gene>
<organism evidence="8 9">
    <name type="scientific">Aspergillus niger (strain ATCC 1015 / CBS 113.46 / FGSC A1144 / LSHB Ac4 / NCTC 3858a / NRRL 328 / USDA 3528.7)</name>
    <dbReference type="NCBI Taxonomy" id="380704"/>
    <lineage>
        <taxon>Eukaryota</taxon>
        <taxon>Fungi</taxon>
        <taxon>Dikarya</taxon>
        <taxon>Ascomycota</taxon>
        <taxon>Pezizomycotina</taxon>
        <taxon>Eurotiomycetes</taxon>
        <taxon>Eurotiomycetidae</taxon>
        <taxon>Eurotiales</taxon>
        <taxon>Aspergillaceae</taxon>
        <taxon>Aspergillus</taxon>
        <taxon>Aspergillus subgen. Circumdati</taxon>
    </lineage>
</organism>
<dbReference type="SMART" id="SM00320">
    <property type="entry name" value="WD40"/>
    <property type="match status" value="2"/>
</dbReference>
<comment type="caution">
    <text evidence="8">The sequence shown here is derived from an EMBL/GenBank/DDBJ whole genome shotgun (WGS) entry which is preliminary data.</text>
</comment>
<dbReference type="InterPro" id="IPR036322">
    <property type="entry name" value="WD40_repeat_dom_sf"/>
</dbReference>
<dbReference type="InterPro" id="IPR015943">
    <property type="entry name" value="WD40/YVTN_repeat-like_dom_sf"/>
</dbReference>
<protein>
    <recommendedName>
        <fullName evidence="4">Mitochondrial division protein 1</fullName>
    </recommendedName>
</protein>
<reference evidence="8 9" key="1">
    <citation type="journal article" date="2011" name="Genome Res.">
        <title>Comparative genomics of citric-acid-producing Aspergillus niger ATCC 1015 versus enzyme-producing CBS 513.88.</title>
        <authorList>
            <person name="Andersen M.R."/>
            <person name="Salazar M.P."/>
            <person name="Schaap P.J."/>
            <person name="van de Vondervoort P.J."/>
            <person name="Culley D."/>
            <person name="Thykaer J."/>
            <person name="Frisvad J.C."/>
            <person name="Nielsen K.F."/>
            <person name="Albang R."/>
            <person name="Albermann K."/>
            <person name="Berka R.M."/>
            <person name="Braus G.H."/>
            <person name="Braus-Stromeyer S.A."/>
            <person name="Corrochano L.M."/>
            <person name="Dai Z."/>
            <person name="van Dijck P.W."/>
            <person name="Hofmann G."/>
            <person name="Lasure L.L."/>
            <person name="Magnuson J.K."/>
            <person name="Menke H."/>
            <person name="Meijer M."/>
            <person name="Meijer S.L."/>
            <person name="Nielsen J.B."/>
            <person name="Nielsen M.L."/>
            <person name="van Ooyen A.J."/>
            <person name="Pel H.J."/>
            <person name="Poulsen L."/>
            <person name="Samson R.A."/>
            <person name="Stam H."/>
            <person name="Tsang A."/>
            <person name="van den Brink J.M."/>
            <person name="Atkins A."/>
            <person name="Aerts A."/>
            <person name="Shapiro H."/>
            <person name="Pangilinan J."/>
            <person name="Salamov A."/>
            <person name="Lou Y."/>
            <person name="Lindquist E."/>
            <person name="Lucas S."/>
            <person name="Grimwood J."/>
            <person name="Grigoriev I.V."/>
            <person name="Kubicek C.P."/>
            <person name="Martinez D."/>
            <person name="van Peij N.N."/>
            <person name="Roubos J.A."/>
            <person name="Nielsen J."/>
            <person name="Baker S.E."/>
        </authorList>
    </citation>
    <scope>NUCLEOTIDE SEQUENCE [LARGE SCALE GENOMIC DNA]</scope>
    <source>
        <strain evidence="9">ATCC 1015 / CBS 113.46 / FGSC A1144 / LSHB Ac4 / NCTC 3858a / NRRL 328 / USDA 3528.7</strain>
    </source>
</reference>
<evidence type="ECO:0000256" key="7">
    <source>
        <dbReference type="SAM" id="Phobius"/>
    </source>
</evidence>
<name>G3YHP5_ASPNA</name>
<keyword evidence="7" id="KW-0472">Membrane</keyword>
<dbReference type="AlphaFoldDB" id="G3YHP5"/>
<dbReference type="InterPro" id="IPR001680">
    <property type="entry name" value="WD40_rpt"/>
</dbReference>
<feature type="repeat" description="WD" evidence="6">
    <location>
        <begin position="286"/>
        <end position="327"/>
    </location>
</feature>
<evidence type="ECO:0000256" key="1">
    <source>
        <dbReference type="ARBA" id="ARBA00022574"/>
    </source>
</evidence>
<keyword evidence="2" id="KW-0677">Repeat</keyword>
<keyword evidence="7" id="KW-0812">Transmembrane</keyword>
<proteinExistence type="inferred from homology"/>
<evidence type="ECO:0000256" key="5">
    <source>
        <dbReference type="ARBA" id="ARBA00043913"/>
    </source>
</evidence>
<evidence type="ECO:0000256" key="2">
    <source>
        <dbReference type="ARBA" id="ARBA00022737"/>
    </source>
</evidence>
<dbReference type="PROSITE" id="PS50082">
    <property type="entry name" value="WD_REPEATS_2"/>
    <property type="match status" value="2"/>
</dbReference>
<dbReference type="GO" id="GO:0005634">
    <property type="term" value="C:nucleus"/>
    <property type="evidence" value="ECO:0007669"/>
    <property type="project" value="TreeGrafter"/>
</dbReference>
<comment type="function">
    <text evidence="5">Involved in mitochondrial fission. Acts as an adapter protein required to form mitochondrial fission complexes. Formation of these complexes is required to promote constriction and fission of the mitochondrial compartment at a late step in mitochondrial division.</text>
</comment>
<accession>G3YHP5</accession>